<gene>
    <name evidence="2" type="ORF">ACFFK8_03850</name>
</gene>
<dbReference type="Proteomes" id="UP001589688">
    <property type="component" value="Unassembled WGS sequence"/>
</dbReference>
<evidence type="ECO:0000313" key="2">
    <source>
        <dbReference type="EMBL" id="MFB9896972.1"/>
    </source>
</evidence>
<comment type="caution">
    <text evidence="2">The sequence shown here is derived from an EMBL/GenBank/DDBJ whole genome shotgun (WGS) entry which is preliminary data.</text>
</comment>
<keyword evidence="3" id="KW-1185">Reference proteome</keyword>
<accession>A0ABV5ZHY5</accession>
<feature type="compositionally biased region" description="Basic and acidic residues" evidence="1">
    <location>
        <begin position="147"/>
        <end position="159"/>
    </location>
</feature>
<protein>
    <submittedName>
        <fullName evidence="2">Uncharacterized protein</fullName>
    </submittedName>
</protein>
<evidence type="ECO:0000256" key="1">
    <source>
        <dbReference type="SAM" id="MobiDB-lite"/>
    </source>
</evidence>
<feature type="region of interest" description="Disordered" evidence="1">
    <location>
        <begin position="37"/>
        <end position="202"/>
    </location>
</feature>
<dbReference type="EMBL" id="JBHLZF010000001">
    <property type="protein sequence ID" value="MFB9896972.1"/>
    <property type="molecule type" value="Genomic_DNA"/>
</dbReference>
<evidence type="ECO:0000313" key="3">
    <source>
        <dbReference type="Proteomes" id="UP001589688"/>
    </source>
</evidence>
<proteinExistence type="predicted"/>
<reference evidence="2 3" key="1">
    <citation type="submission" date="2024-09" db="EMBL/GenBank/DDBJ databases">
        <authorList>
            <person name="Sun Q."/>
            <person name="Mori K."/>
        </authorList>
    </citation>
    <scope>NUCLEOTIDE SEQUENCE [LARGE SCALE GENOMIC DNA]</scope>
    <source>
        <strain evidence="2 3">ATCC 51272</strain>
    </source>
</reference>
<dbReference type="RefSeq" id="WP_027951899.1">
    <property type="nucleotide sequence ID" value="NZ_JADU01000008.1"/>
</dbReference>
<feature type="compositionally biased region" description="Acidic residues" evidence="1">
    <location>
        <begin position="39"/>
        <end position="49"/>
    </location>
</feature>
<sequence length="293" mass="31195">MAKKKTRVLLPGGIQGLVHDLQNGTSHFKPQAIVADAAAETDETEEETPETLAAEAETVQTASPVGMVSEDRPQTVEPAGGQQGRVGDGQNQPAIAAETATKGEDVSPDVAASRSDAADFGPTASDVRPGTAVDSRSAVADFQSENVDARPEMAVDSRSETAASRPEATGAEPARSSLQPAGVDAPQADATPSAEHMRGRRPKENTMKEYHIVRDDSTDSWQLFLDMAQQYKTGGGKLATIYIDESLKNVLDRMKYAGPDRLSTSAILSSIVARFIYDHEDDIKKVLFSGNLI</sequence>
<name>A0ABV5ZHY5_9BACT</name>
<organism evidence="2 3">
    <name type="scientific">Hallella seregens ATCC 51272</name>
    <dbReference type="NCBI Taxonomy" id="1336250"/>
    <lineage>
        <taxon>Bacteria</taxon>
        <taxon>Pseudomonadati</taxon>
        <taxon>Bacteroidota</taxon>
        <taxon>Bacteroidia</taxon>
        <taxon>Bacteroidales</taxon>
        <taxon>Prevotellaceae</taxon>
        <taxon>Hallella</taxon>
    </lineage>
</organism>